<dbReference type="Gene3D" id="2.40.33.20">
    <property type="entry name" value="PK beta-barrel domain-like"/>
    <property type="match status" value="1"/>
</dbReference>
<keyword evidence="3" id="KW-1185">Reference proteome</keyword>
<evidence type="ECO:0000313" key="2">
    <source>
        <dbReference type="EMBL" id="CAI8053938.1"/>
    </source>
</evidence>
<dbReference type="InterPro" id="IPR011037">
    <property type="entry name" value="Pyrv_Knase-like_insert_dom_sf"/>
</dbReference>
<dbReference type="InterPro" id="IPR005302">
    <property type="entry name" value="MoCF_Sase_C"/>
</dbReference>
<feature type="domain" description="MOSC" evidence="1">
    <location>
        <begin position="98"/>
        <end position="183"/>
    </location>
</feature>
<reference evidence="2" key="1">
    <citation type="submission" date="2023-03" db="EMBL/GenBank/DDBJ databases">
        <authorList>
            <person name="Steffen K."/>
            <person name="Cardenas P."/>
        </authorList>
    </citation>
    <scope>NUCLEOTIDE SEQUENCE</scope>
</reference>
<dbReference type="Pfam" id="PF03473">
    <property type="entry name" value="MOSC"/>
    <property type="match status" value="1"/>
</dbReference>
<evidence type="ECO:0000313" key="3">
    <source>
        <dbReference type="Proteomes" id="UP001174909"/>
    </source>
</evidence>
<dbReference type="GO" id="GO:0030170">
    <property type="term" value="F:pyridoxal phosphate binding"/>
    <property type="evidence" value="ECO:0007669"/>
    <property type="project" value="InterPro"/>
</dbReference>
<dbReference type="SUPFAM" id="SSF50800">
    <property type="entry name" value="PK beta-barrel domain-like"/>
    <property type="match status" value="1"/>
</dbReference>
<name>A0AA35TT10_GEOBA</name>
<evidence type="ECO:0000259" key="1">
    <source>
        <dbReference type="Pfam" id="PF03473"/>
    </source>
</evidence>
<proteinExistence type="predicted"/>
<dbReference type="EMBL" id="CASHTH010004130">
    <property type="protein sequence ID" value="CAI8053938.1"/>
    <property type="molecule type" value="Genomic_DNA"/>
</dbReference>
<dbReference type="AlphaFoldDB" id="A0AA35TT10"/>
<dbReference type="GO" id="GO:0030151">
    <property type="term" value="F:molybdenum ion binding"/>
    <property type="evidence" value="ECO:0007669"/>
    <property type="project" value="InterPro"/>
</dbReference>
<sequence>MVAIQYLTMEQLEAGLDDIRDAPKDAGVVHLIVRRPETLEREILDEGQLDTAEGLVGDNWRARGSGQTADGSADPECQITIMNSRVTDLVAQDKDRWHLAGDQLYVEMDISRENLPPGTRLGIGDAVLEVSAKPHTGCGKFVERFGADAMKFVNSAVGREMCLRGINTWVIQQGAVSVGDVVRKL</sequence>
<comment type="caution">
    <text evidence="2">The sequence shown here is derived from an EMBL/GenBank/DDBJ whole genome shotgun (WGS) entry which is preliminary data.</text>
</comment>
<dbReference type="Proteomes" id="UP001174909">
    <property type="component" value="Unassembled WGS sequence"/>
</dbReference>
<accession>A0AA35TT10</accession>
<gene>
    <name evidence="2" type="ORF">GBAR_LOCUS29484</name>
</gene>
<dbReference type="GO" id="GO:0003824">
    <property type="term" value="F:catalytic activity"/>
    <property type="evidence" value="ECO:0007669"/>
    <property type="project" value="InterPro"/>
</dbReference>
<organism evidence="2 3">
    <name type="scientific">Geodia barretti</name>
    <name type="common">Barrett's horny sponge</name>
    <dbReference type="NCBI Taxonomy" id="519541"/>
    <lineage>
        <taxon>Eukaryota</taxon>
        <taxon>Metazoa</taxon>
        <taxon>Porifera</taxon>
        <taxon>Demospongiae</taxon>
        <taxon>Heteroscleromorpha</taxon>
        <taxon>Tetractinellida</taxon>
        <taxon>Astrophorina</taxon>
        <taxon>Geodiidae</taxon>
        <taxon>Geodia</taxon>
    </lineage>
</organism>
<protein>
    <recommendedName>
        <fullName evidence="1">MOSC domain-containing protein</fullName>
    </recommendedName>
</protein>